<dbReference type="Pfam" id="PF13432">
    <property type="entry name" value="TPR_16"/>
    <property type="match status" value="1"/>
</dbReference>
<dbReference type="KEGG" id="mbd:MEBOL_001619"/>
<dbReference type="Proteomes" id="UP000217289">
    <property type="component" value="Chromosome"/>
</dbReference>
<dbReference type="InterPro" id="IPR011990">
    <property type="entry name" value="TPR-like_helical_dom_sf"/>
</dbReference>
<sequence length="392" mass="41891">MAVSKLVAAAVRLMKQGRLKEAAREFDKALAQEPHNGQALLGLARVRLAQYDDKAARVVLGRLVELNPTHPEALSHLARLEAEEGNASALELLGTLASQPNAGFFEWLNHGRALLSAGRHEAATVELERAARAQPNNTQVLTYLGMALQGQKRLDEALKRYQEAAAASHSEHLPLVLASRVQTHKGQVGAAMESLRQAILRAPREPSLFREFASLCLISGAADEAQRAAVELRLLLPASVDAIYLHGLSLLVGNKADEAEPVLREALGKAPDSPDVRQALAKARRKQGDDAEAQRLLEEAVALAPTALGPANDLAVLHLSQPGGADAARVVMERVLVAHPEDPGANLNLALALMNSDAARALTHAQRAQASREPHIREQADRLVAALGAKAN</sequence>
<dbReference type="EMBL" id="CP022163">
    <property type="protein sequence ID" value="ATB28173.1"/>
    <property type="molecule type" value="Genomic_DNA"/>
</dbReference>
<dbReference type="PROSITE" id="PS50005">
    <property type="entry name" value="TPR"/>
    <property type="match status" value="1"/>
</dbReference>
<feature type="repeat" description="TPR" evidence="1">
    <location>
        <begin position="3"/>
        <end position="36"/>
    </location>
</feature>
<gene>
    <name evidence="2" type="ORF">MEBOL_001619</name>
</gene>
<evidence type="ECO:0000313" key="2">
    <source>
        <dbReference type="EMBL" id="ATB28173.1"/>
    </source>
</evidence>
<keyword evidence="1" id="KW-0802">TPR repeat</keyword>
<dbReference type="PANTHER" id="PTHR12558:SF13">
    <property type="entry name" value="CELL DIVISION CYCLE PROTEIN 27 HOMOLOG"/>
    <property type="match status" value="1"/>
</dbReference>
<dbReference type="SMART" id="SM00028">
    <property type="entry name" value="TPR"/>
    <property type="match status" value="6"/>
</dbReference>
<dbReference type="PANTHER" id="PTHR12558">
    <property type="entry name" value="CELL DIVISION CYCLE 16,23,27"/>
    <property type="match status" value="1"/>
</dbReference>
<dbReference type="OrthoDB" id="5380693at2"/>
<accession>A0A250IAC9</accession>
<evidence type="ECO:0000313" key="3">
    <source>
        <dbReference type="Proteomes" id="UP000217289"/>
    </source>
</evidence>
<name>A0A250IAC9_9BACT</name>
<dbReference type="SUPFAM" id="SSF48452">
    <property type="entry name" value="TPR-like"/>
    <property type="match status" value="2"/>
</dbReference>
<evidence type="ECO:0000256" key="1">
    <source>
        <dbReference type="PROSITE-ProRule" id="PRU00339"/>
    </source>
</evidence>
<proteinExistence type="predicted"/>
<dbReference type="RefSeq" id="WP_095976876.1">
    <property type="nucleotide sequence ID" value="NZ_CP022163.1"/>
</dbReference>
<organism evidence="2 3">
    <name type="scientific">Melittangium boletus DSM 14713</name>
    <dbReference type="NCBI Taxonomy" id="1294270"/>
    <lineage>
        <taxon>Bacteria</taxon>
        <taxon>Pseudomonadati</taxon>
        <taxon>Myxococcota</taxon>
        <taxon>Myxococcia</taxon>
        <taxon>Myxococcales</taxon>
        <taxon>Cystobacterineae</taxon>
        <taxon>Archangiaceae</taxon>
        <taxon>Melittangium</taxon>
    </lineage>
</organism>
<dbReference type="InterPro" id="IPR019734">
    <property type="entry name" value="TPR_rpt"/>
</dbReference>
<protein>
    <submittedName>
        <fullName evidence="2">Uncharacterized protein</fullName>
    </submittedName>
</protein>
<dbReference type="AlphaFoldDB" id="A0A250IAC9"/>
<dbReference type="Pfam" id="PF14559">
    <property type="entry name" value="TPR_19"/>
    <property type="match status" value="2"/>
</dbReference>
<dbReference type="Gene3D" id="1.25.40.10">
    <property type="entry name" value="Tetratricopeptide repeat domain"/>
    <property type="match status" value="3"/>
</dbReference>
<keyword evidence="3" id="KW-1185">Reference proteome</keyword>
<reference evidence="2 3" key="1">
    <citation type="submission" date="2017-06" db="EMBL/GenBank/DDBJ databases">
        <authorList>
            <person name="Kim H.J."/>
            <person name="Triplett B.A."/>
        </authorList>
    </citation>
    <scope>NUCLEOTIDE SEQUENCE [LARGE SCALE GENOMIC DNA]</scope>
    <source>
        <strain evidence="2 3">DSM 14713</strain>
    </source>
</reference>